<gene>
    <name evidence="2" type="ORF">J3U88_21825</name>
</gene>
<reference evidence="2" key="1">
    <citation type="submission" date="2021-03" db="EMBL/GenBank/DDBJ databases">
        <authorList>
            <person name="Wang G."/>
        </authorList>
    </citation>
    <scope>NUCLEOTIDE SEQUENCE</scope>
    <source>
        <strain evidence="2">KCTC 12899</strain>
    </source>
</reference>
<keyword evidence="1" id="KW-0472">Membrane</keyword>
<comment type="caution">
    <text evidence="2">The sequence shown here is derived from an EMBL/GenBank/DDBJ whole genome shotgun (WGS) entry which is preliminary data.</text>
</comment>
<proteinExistence type="predicted"/>
<evidence type="ECO:0000313" key="3">
    <source>
        <dbReference type="Proteomes" id="UP000664417"/>
    </source>
</evidence>
<keyword evidence="1" id="KW-1133">Transmembrane helix</keyword>
<organism evidence="2 3">
    <name type="scientific">Acanthopleuribacter pedis</name>
    <dbReference type="NCBI Taxonomy" id="442870"/>
    <lineage>
        <taxon>Bacteria</taxon>
        <taxon>Pseudomonadati</taxon>
        <taxon>Acidobacteriota</taxon>
        <taxon>Holophagae</taxon>
        <taxon>Acanthopleuribacterales</taxon>
        <taxon>Acanthopleuribacteraceae</taxon>
        <taxon>Acanthopleuribacter</taxon>
    </lineage>
</organism>
<accession>A0A8J7U5R6</accession>
<evidence type="ECO:0000256" key="1">
    <source>
        <dbReference type="SAM" id="Phobius"/>
    </source>
</evidence>
<dbReference type="Proteomes" id="UP000664417">
    <property type="component" value="Unassembled WGS sequence"/>
</dbReference>
<protein>
    <submittedName>
        <fullName evidence="2">Uncharacterized protein</fullName>
    </submittedName>
</protein>
<sequence>MKTWVLKLLVLFTALVLAGAMLLLAFAFAVFGLYQVGVAHLGAIPTAFLLALVFLALPLCFIATVGMALYSGEPERPTAQQDDGAALGDGWRELIFNHPLEAVIVALGLGWFFEDLPDAAKAELKRRIDDLAQQGS</sequence>
<feature type="transmembrane region" description="Helical" evidence="1">
    <location>
        <begin position="48"/>
        <end position="70"/>
    </location>
</feature>
<evidence type="ECO:0000313" key="2">
    <source>
        <dbReference type="EMBL" id="MBO1321134.1"/>
    </source>
</evidence>
<dbReference type="EMBL" id="JAFREP010000022">
    <property type="protein sequence ID" value="MBO1321134.1"/>
    <property type="molecule type" value="Genomic_DNA"/>
</dbReference>
<dbReference type="RefSeq" id="WP_207861109.1">
    <property type="nucleotide sequence ID" value="NZ_JAFREP010000022.1"/>
</dbReference>
<keyword evidence="3" id="KW-1185">Reference proteome</keyword>
<name>A0A8J7U5R6_9BACT</name>
<keyword evidence="1" id="KW-0812">Transmembrane</keyword>
<dbReference type="AlphaFoldDB" id="A0A8J7U5R6"/>